<dbReference type="InterPro" id="IPR008983">
    <property type="entry name" value="Tumour_necrosis_fac-like_dom"/>
</dbReference>
<reference evidence="2 4" key="2">
    <citation type="submission" date="2021-03" db="EMBL/GenBank/DDBJ databases">
        <title>Rapid diversification of plasmids in a genus of pathogenic and nitrogen fixing bacteria.</title>
        <authorList>
            <person name="Weisberg A.J."/>
            <person name="Miller M."/>
            <person name="Ream W."/>
            <person name="Grunwald N.J."/>
            <person name="Chang J.H."/>
        </authorList>
    </citation>
    <scope>NUCLEOTIDE SEQUENCE [LARGE SCALE GENOMIC DNA]</scope>
    <source>
        <strain evidence="2 4">AF3.44</strain>
    </source>
</reference>
<gene>
    <name evidence="1" type="ORF">CFBP5473_04225</name>
    <name evidence="2" type="ORF">J5285_01175</name>
</gene>
<dbReference type="STRING" id="1367849.GCA_000518585_03055"/>
<dbReference type="AlphaFoldDB" id="A0A4D7DZC5"/>
<dbReference type="Gene3D" id="2.60.120.40">
    <property type="match status" value="1"/>
</dbReference>
<dbReference type="EMBL" id="CP072167">
    <property type="protein sequence ID" value="QYA07378.1"/>
    <property type="molecule type" value="Genomic_DNA"/>
</dbReference>
<accession>A0A4D7DZC5</accession>
<evidence type="ECO:0000313" key="2">
    <source>
        <dbReference type="EMBL" id="QYA07378.1"/>
    </source>
</evidence>
<dbReference type="EMBL" id="CP039691">
    <property type="protein sequence ID" value="QCI97190.1"/>
    <property type="molecule type" value="Genomic_DNA"/>
</dbReference>
<dbReference type="Pfam" id="PF10983">
    <property type="entry name" value="DUF2793"/>
    <property type="match status" value="1"/>
</dbReference>
<dbReference type="InterPro" id="IPR021251">
    <property type="entry name" value="DUF2793"/>
</dbReference>
<protein>
    <submittedName>
        <fullName evidence="1">DUF2793 domain-containing protein</fullName>
    </submittedName>
</protein>
<evidence type="ECO:0000313" key="3">
    <source>
        <dbReference type="Proteomes" id="UP000298545"/>
    </source>
</evidence>
<keyword evidence="4" id="KW-1185">Reference proteome</keyword>
<organism evidence="1 3">
    <name type="scientific">Agrobacterium larrymoorei</name>
    <dbReference type="NCBI Taxonomy" id="160699"/>
    <lineage>
        <taxon>Bacteria</taxon>
        <taxon>Pseudomonadati</taxon>
        <taxon>Pseudomonadota</taxon>
        <taxon>Alphaproteobacteria</taxon>
        <taxon>Hyphomicrobiales</taxon>
        <taxon>Rhizobiaceae</taxon>
        <taxon>Rhizobium/Agrobacterium group</taxon>
        <taxon>Agrobacterium</taxon>
    </lineage>
</organism>
<evidence type="ECO:0000313" key="1">
    <source>
        <dbReference type="EMBL" id="QCI97190.1"/>
    </source>
</evidence>
<dbReference type="Proteomes" id="UP000826513">
    <property type="component" value="Chromosome 1"/>
</dbReference>
<dbReference type="KEGG" id="alf:CFBP5473_04225"/>
<dbReference type="RefSeq" id="WP_027675776.1">
    <property type="nucleotide sequence ID" value="NZ_CP039691.1"/>
</dbReference>
<reference evidence="1 3" key="1">
    <citation type="submission" date="2019-04" db="EMBL/GenBank/DDBJ databases">
        <title>Complete genome sequence of Agrobacterium larrymoorei CFBP5473.</title>
        <authorList>
            <person name="Haryono M."/>
            <person name="Chou L."/>
            <person name="Lin Y.-C."/>
            <person name="Lai E.-M."/>
            <person name="Kuo C.-H."/>
        </authorList>
    </citation>
    <scope>NUCLEOTIDE SEQUENCE [LARGE SCALE GENOMIC DNA]</scope>
    <source>
        <strain evidence="1 3">CFBP5473</strain>
    </source>
</reference>
<dbReference type="OrthoDB" id="564699at2"/>
<evidence type="ECO:0000313" key="4">
    <source>
        <dbReference type="Proteomes" id="UP000826513"/>
    </source>
</evidence>
<sequence length="346" mass="36068">MTDNTTRLQLPYILPSQAQKHVTHNEALQRLDATIQLVVTAEKDQPPESVQEGQCYLIATSAAGDWAGKARQLAFRQDEAWLFIMPANGWRAWFAESSRLKVLIDGTWKDVPLPDTASFTTLGVGTSGDAYNRLAVASSATLLTNAPSGGGHQLKINKAATSDTASLLFQSNWGGRAEMGLAGTDAFSIKTSADGSNWQVALSASGSGVVSMPNRPVARAGRAAGTFTPATGTFSGFTDLNAQQGGFALGAVVSGSTKDLRVPVTGFYQISLALSVVSSSGHSVEICVNGTKSGLAISGTSTAANSTQFASFIMSLNENDRLSLSHIGTCVLTTGAGKTELSAIML</sequence>
<proteinExistence type="predicted"/>
<name>A0A4D7DZC5_9HYPH</name>
<dbReference type="Proteomes" id="UP000298545">
    <property type="component" value="Chromosome circular"/>
</dbReference>